<feature type="region of interest" description="Disordered" evidence="1">
    <location>
        <begin position="107"/>
        <end position="142"/>
    </location>
</feature>
<feature type="domain" description="SCA7" evidence="2">
    <location>
        <begin position="131"/>
        <end position="197"/>
    </location>
</feature>
<dbReference type="PANTHER" id="PTHR47805:SF1">
    <property type="entry name" value="SAGA-ASSOCIATED FACTOR 73"/>
    <property type="match status" value="1"/>
</dbReference>
<feature type="region of interest" description="Disordered" evidence="1">
    <location>
        <begin position="191"/>
        <end position="262"/>
    </location>
</feature>
<dbReference type="GO" id="GO:0006357">
    <property type="term" value="P:regulation of transcription by RNA polymerase II"/>
    <property type="evidence" value="ECO:0007669"/>
    <property type="project" value="TreeGrafter"/>
</dbReference>
<proteinExistence type="predicted"/>
<evidence type="ECO:0000313" key="3">
    <source>
        <dbReference type="EMBL" id="EIW82061.1"/>
    </source>
</evidence>
<dbReference type="InterPro" id="IPR013243">
    <property type="entry name" value="SCA7_dom"/>
</dbReference>
<accession>A0A5M3MU18</accession>
<evidence type="ECO:0000259" key="2">
    <source>
        <dbReference type="PROSITE" id="PS51505"/>
    </source>
</evidence>
<feature type="compositionally biased region" description="Basic residues" evidence="1">
    <location>
        <begin position="125"/>
        <end position="134"/>
    </location>
</feature>
<organism evidence="3 4">
    <name type="scientific">Coniophora puteana (strain RWD-64-598)</name>
    <name type="common">Brown rot fungus</name>
    <dbReference type="NCBI Taxonomy" id="741705"/>
    <lineage>
        <taxon>Eukaryota</taxon>
        <taxon>Fungi</taxon>
        <taxon>Dikarya</taxon>
        <taxon>Basidiomycota</taxon>
        <taxon>Agaricomycotina</taxon>
        <taxon>Agaricomycetes</taxon>
        <taxon>Agaricomycetidae</taxon>
        <taxon>Boletales</taxon>
        <taxon>Coniophorineae</taxon>
        <taxon>Coniophoraceae</taxon>
        <taxon>Coniophora</taxon>
    </lineage>
</organism>
<dbReference type="EMBL" id="JH711577">
    <property type="protein sequence ID" value="EIW82061.1"/>
    <property type="molecule type" value="Genomic_DNA"/>
</dbReference>
<dbReference type="PANTHER" id="PTHR47805">
    <property type="entry name" value="SAGA-ASSOCIATED FACTOR 73"/>
    <property type="match status" value="1"/>
</dbReference>
<evidence type="ECO:0000313" key="4">
    <source>
        <dbReference type="Proteomes" id="UP000053558"/>
    </source>
</evidence>
<feature type="compositionally biased region" description="Basic and acidic residues" evidence="1">
    <location>
        <begin position="196"/>
        <end position="220"/>
    </location>
</feature>
<dbReference type="GO" id="GO:0031048">
    <property type="term" value="P:regulatory ncRNA-mediated heterochromatin formation"/>
    <property type="evidence" value="ECO:0007669"/>
    <property type="project" value="TreeGrafter"/>
</dbReference>
<dbReference type="GO" id="GO:0000124">
    <property type="term" value="C:SAGA complex"/>
    <property type="evidence" value="ECO:0007669"/>
    <property type="project" value="InterPro"/>
</dbReference>
<dbReference type="OMA" id="DWNRANN"/>
<dbReference type="RefSeq" id="XP_007767864.1">
    <property type="nucleotide sequence ID" value="XM_007769674.1"/>
</dbReference>
<sequence length="338" mass="36321">MTFKLRQLTSSPVPFSWDSLTPPPSPKAASGPEVASLPSPPTSWLSAIDMKTYGPEPLKSRIGIVKCLECGKPVLRSAISEHAGNCNDIRSGKKWAKGKVDEVELKKGKKRDGEEIEDPAEPNKKKAKITKGRTKGPVDYDKQCGVINDKGLPCSRSLTCKAHSMGAKRAVEGRSKSYDELLLDWNRANNPNWVEPVKKETKAEKKEKKEREKAEKKRLAQEAAAATGGEVGKPKKSAKKATSSAVAATDSGKGAEGDNGAENLDEIDSEAEVDALVKGIHEARAKGQVGMPLAVPLNASSWFVARRERLRNCRDLLATALAPPMGRNGIAAGGGMMM</sequence>
<dbReference type="GO" id="GO:1904802">
    <property type="term" value="P:RITS complex assembly"/>
    <property type="evidence" value="ECO:0007669"/>
    <property type="project" value="TreeGrafter"/>
</dbReference>
<keyword evidence="4" id="KW-1185">Reference proteome</keyword>
<evidence type="ECO:0000256" key="1">
    <source>
        <dbReference type="SAM" id="MobiDB-lite"/>
    </source>
</evidence>
<comment type="caution">
    <text evidence="3">The sequence shown here is derived from an EMBL/GenBank/DDBJ whole genome shotgun (WGS) entry which is preliminary data.</text>
</comment>
<dbReference type="KEGG" id="cput:CONPUDRAFT_102774"/>
<dbReference type="Proteomes" id="UP000053558">
    <property type="component" value="Unassembled WGS sequence"/>
</dbReference>
<protein>
    <submittedName>
        <fullName evidence="3">SCA7-domain-containing protein</fullName>
    </submittedName>
</protein>
<dbReference type="OrthoDB" id="21678at2759"/>
<gene>
    <name evidence="3" type="ORF">CONPUDRAFT_102774</name>
</gene>
<feature type="region of interest" description="Disordered" evidence="1">
    <location>
        <begin position="1"/>
        <end position="41"/>
    </location>
</feature>
<dbReference type="AlphaFoldDB" id="A0A5M3MU18"/>
<dbReference type="InterPro" id="IPR037804">
    <property type="entry name" value="SGF73"/>
</dbReference>
<dbReference type="Pfam" id="PF08313">
    <property type="entry name" value="SCA7"/>
    <property type="match status" value="1"/>
</dbReference>
<name>A0A5M3MU18_CONPW</name>
<reference evidence="4" key="1">
    <citation type="journal article" date="2012" name="Science">
        <title>The Paleozoic origin of enzymatic lignin decomposition reconstructed from 31 fungal genomes.</title>
        <authorList>
            <person name="Floudas D."/>
            <person name="Binder M."/>
            <person name="Riley R."/>
            <person name="Barry K."/>
            <person name="Blanchette R.A."/>
            <person name="Henrissat B."/>
            <person name="Martinez A.T."/>
            <person name="Otillar R."/>
            <person name="Spatafora J.W."/>
            <person name="Yadav J.S."/>
            <person name="Aerts A."/>
            <person name="Benoit I."/>
            <person name="Boyd A."/>
            <person name="Carlson A."/>
            <person name="Copeland A."/>
            <person name="Coutinho P.M."/>
            <person name="de Vries R.P."/>
            <person name="Ferreira P."/>
            <person name="Findley K."/>
            <person name="Foster B."/>
            <person name="Gaskell J."/>
            <person name="Glotzer D."/>
            <person name="Gorecki P."/>
            <person name="Heitman J."/>
            <person name="Hesse C."/>
            <person name="Hori C."/>
            <person name="Igarashi K."/>
            <person name="Jurgens J.A."/>
            <person name="Kallen N."/>
            <person name="Kersten P."/>
            <person name="Kohler A."/>
            <person name="Kuees U."/>
            <person name="Kumar T.K.A."/>
            <person name="Kuo A."/>
            <person name="LaButti K."/>
            <person name="Larrondo L.F."/>
            <person name="Lindquist E."/>
            <person name="Ling A."/>
            <person name="Lombard V."/>
            <person name="Lucas S."/>
            <person name="Lundell T."/>
            <person name="Martin R."/>
            <person name="McLaughlin D.J."/>
            <person name="Morgenstern I."/>
            <person name="Morin E."/>
            <person name="Murat C."/>
            <person name="Nagy L.G."/>
            <person name="Nolan M."/>
            <person name="Ohm R.A."/>
            <person name="Patyshakuliyeva A."/>
            <person name="Rokas A."/>
            <person name="Ruiz-Duenas F.J."/>
            <person name="Sabat G."/>
            <person name="Salamov A."/>
            <person name="Samejima M."/>
            <person name="Schmutz J."/>
            <person name="Slot J.C."/>
            <person name="St John F."/>
            <person name="Stenlid J."/>
            <person name="Sun H."/>
            <person name="Sun S."/>
            <person name="Syed K."/>
            <person name="Tsang A."/>
            <person name="Wiebenga A."/>
            <person name="Young D."/>
            <person name="Pisabarro A."/>
            <person name="Eastwood D.C."/>
            <person name="Martin F."/>
            <person name="Cullen D."/>
            <person name="Grigoriev I.V."/>
            <person name="Hibbett D.S."/>
        </authorList>
    </citation>
    <scope>NUCLEOTIDE SEQUENCE [LARGE SCALE GENOMIC DNA]</scope>
    <source>
        <strain evidence="4">RWD-64-598 SS2</strain>
    </source>
</reference>
<dbReference type="Gene3D" id="6.10.140.1270">
    <property type="match status" value="1"/>
</dbReference>
<dbReference type="GeneID" id="19198381"/>
<dbReference type="PROSITE" id="PS51505">
    <property type="entry name" value="SCA7"/>
    <property type="match status" value="1"/>
</dbReference>